<reference evidence="2" key="2">
    <citation type="submission" date="2021-01" db="EMBL/GenBank/DDBJ databases">
        <authorList>
            <person name="Schikora-Tamarit M.A."/>
        </authorList>
    </citation>
    <scope>NUCLEOTIDE SEQUENCE</scope>
    <source>
        <strain evidence="2">CBS2887</strain>
    </source>
</reference>
<reference evidence="2" key="1">
    <citation type="journal article" date="2021" name="Open Biol.">
        <title>Shared evolutionary footprints suggest mitochondrial oxidative damage underlies multiple complex I losses in fungi.</title>
        <authorList>
            <person name="Schikora-Tamarit M.A."/>
            <person name="Marcet-Houben M."/>
            <person name="Nosek J."/>
            <person name="Gabaldon T."/>
        </authorList>
    </citation>
    <scope>NUCLEOTIDE SEQUENCE</scope>
    <source>
        <strain evidence="2">CBS2887</strain>
    </source>
</reference>
<organism evidence="2 3">
    <name type="scientific">Wickerhamomyces pijperi</name>
    <name type="common">Yeast</name>
    <name type="synonym">Pichia pijperi</name>
    <dbReference type="NCBI Taxonomy" id="599730"/>
    <lineage>
        <taxon>Eukaryota</taxon>
        <taxon>Fungi</taxon>
        <taxon>Dikarya</taxon>
        <taxon>Ascomycota</taxon>
        <taxon>Saccharomycotina</taxon>
        <taxon>Saccharomycetes</taxon>
        <taxon>Phaffomycetales</taxon>
        <taxon>Wickerhamomycetaceae</taxon>
        <taxon>Wickerhamomyces</taxon>
    </lineage>
</organism>
<name>A0A9P8PQQ2_WICPI</name>
<keyword evidence="3" id="KW-1185">Reference proteome</keyword>
<evidence type="ECO:0000313" key="3">
    <source>
        <dbReference type="Proteomes" id="UP000774326"/>
    </source>
</evidence>
<proteinExistence type="predicted"/>
<dbReference type="Proteomes" id="UP000774326">
    <property type="component" value="Unassembled WGS sequence"/>
</dbReference>
<dbReference type="AlphaFoldDB" id="A0A9P8PQQ2"/>
<sequence length="334" mass="38905">MSLLSNAGIEDARNSHVSLSKPRGFRQAFKLWFHRDMATLTDKEQKKDDEPNPLETEPTQMNSTLTERAFLNYLRNRASTIRDYNENMEISSLIPLSRMFLERFPEELQAFNLEKRMIKQDPKRLANGYLVKWKTSKDNTTKNEVKIFTEELLDLFAKKIKEEFTAITLDTFIKIDVLQKKVCYHSFTFKVENGDTKYASFRVWKMMLKLFILEEQAFSDRRYEDMMSMINGLTYCLDKNQITVKLWLNLKFILSAVQNKGSKFGYDTFDQTLDVEQGEQIAVFSQYLYQFLKSNSKSYQFSANICMSTAYAVDLADGKVWDAQELGLLGLGSS</sequence>
<accession>A0A9P8PQQ2</accession>
<dbReference type="EMBL" id="JAEUBG010005220">
    <property type="protein sequence ID" value="KAH3676532.1"/>
    <property type="molecule type" value="Genomic_DNA"/>
</dbReference>
<gene>
    <name evidence="2" type="ORF">WICPIJ_009045</name>
</gene>
<feature type="region of interest" description="Disordered" evidence="1">
    <location>
        <begin position="42"/>
        <end position="62"/>
    </location>
</feature>
<comment type="caution">
    <text evidence="2">The sequence shown here is derived from an EMBL/GenBank/DDBJ whole genome shotgun (WGS) entry which is preliminary data.</text>
</comment>
<evidence type="ECO:0000256" key="1">
    <source>
        <dbReference type="SAM" id="MobiDB-lite"/>
    </source>
</evidence>
<protein>
    <submittedName>
        <fullName evidence="2">Uncharacterized protein</fullName>
    </submittedName>
</protein>
<evidence type="ECO:0000313" key="2">
    <source>
        <dbReference type="EMBL" id="KAH3676532.1"/>
    </source>
</evidence>